<dbReference type="SUPFAM" id="SSF50715">
    <property type="entry name" value="Ribosomal protein L25-like"/>
    <property type="match status" value="1"/>
</dbReference>
<dbReference type="Proteomes" id="UP000061704">
    <property type="component" value="Chromosome"/>
</dbReference>
<evidence type="ECO:0000256" key="2">
    <source>
        <dbReference type="ARBA" id="ARBA00022884"/>
    </source>
</evidence>
<feature type="domain" description="Large ribosomal subunit protein bL25 L25" evidence="7">
    <location>
        <begin position="4"/>
        <end position="91"/>
    </location>
</feature>
<dbReference type="Pfam" id="PF01386">
    <property type="entry name" value="Ribosomal_L25p"/>
    <property type="match status" value="1"/>
</dbReference>
<dbReference type="FunFam" id="2.40.240.10:FF:000002">
    <property type="entry name" value="50S ribosomal protein L25"/>
    <property type="match status" value="1"/>
</dbReference>
<dbReference type="HAMAP" id="MF_01336">
    <property type="entry name" value="Ribosomal_bL25"/>
    <property type="match status" value="1"/>
</dbReference>
<dbReference type="RefSeq" id="WP_041069801.1">
    <property type="nucleotide sequence ID" value="NZ_AP010872.1"/>
</dbReference>
<dbReference type="CDD" id="cd00495">
    <property type="entry name" value="Ribosomal_L25_TL5_CTC"/>
    <property type="match status" value="1"/>
</dbReference>
<keyword evidence="9" id="KW-1185">Reference proteome</keyword>
<dbReference type="HOGENOM" id="CLU_137946_0_0_6"/>
<evidence type="ECO:0000313" key="8">
    <source>
        <dbReference type="EMBL" id="BAH83424.1"/>
    </source>
</evidence>
<proteinExistence type="inferred from homology"/>
<dbReference type="PANTHER" id="PTHR33284">
    <property type="entry name" value="RIBOSOMAL PROTEIN L25/GLN-TRNA SYNTHETASE, ANTI-CODON-BINDING DOMAIN-CONTAINING PROTEIN"/>
    <property type="match status" value="1"/>
</dbReference>
<sequence>MFTINAMKRTSKGKGSNRRLRASNKFPAVIYGGKESAIPITLEQETLINIQKNIDFYREILKLVVDNQEIKVKVQAVQRHPFKPKFYHIDFIRI</sequence>
<dbReference type="InterPro" id="IPR011035">
    <property type="entry name" value="Ribosomal_bL25/Gln-tRNA_synth"/>
</dbReference>
<evidence type="ECO:0000256" key="4">
    <source>
        <dbReference type="ARBA" id="ARBA00023274"/>
    </source>
</evidence>
<keyword evidence="2 5" id="KW-0694">RNA-binding</keyword>
<dbReference type="GO" id="GO:0003735">
    <property type="term" value="F:structural constituent of ribosome"/>
    <property type="evidence" value="ECO:0007669"/>
    <property type="project" value="InterPro"/>
</dbReference>
<feature type="region of interest" description="Disordered" evidence="6">
    <location>
        <begin position="1"/>
        <end position="20"/>
    </location>
</feature>
<comment type="similarity">
    <text evidence="5">Belongs to the bacterial ribosomal protein bL25 family.</text>
</comment>
<keyword evidence="3 5" id="KW-0689">Ribosomal protein</keyword>
<dbReference type="OrthoDB" id="9806411at2"/>
<evidence type="ECO:0000256" key="3">
    <source>
        <dbReference type="ARBA" id="ARBA00022980"/>
    </source>
</evidence>
<dbReference type="Gene3D" id="2.40.240.10">
    <property type="entry name" value="Ribosomal Protein L25, Chain P"/>
    <property type="match status" value="1"/>
</dbReference>
<dbReference type="PANTHER" id="PTHR33284:SF1">
    <property type="entry name" value="RIBOSOMAL PROTEIN L25_GLN-TRNA SYNTHETASE, ANTI-CODON-BINDING DOMAIN-CONTAINING PROTEIN"/>
    <property type="match status" value="1"/>
</dbReference>
<comment type="subunit">
    <text evidence="5">Part of the 50S ribosomal subunit; part of the 5S rRNA/L5/L18/L25 subcomplex. Contacts the 5S rRNA. Binds to the 5S rRNA independently of L5 and L18.</text>
</comment>
<evidence type="ECO:0000256" key="6">
    <source>
        <dbReference type="SAM" id="MobiDB-lite"/>
    </source>
</evidence>
<evidence type="ECO:0000256" key="5">
    <source>
        <dbReference type="HAMAP-Rule" id="MF_01336"/>
    </source>
</evidence>
<name>C5WDL8_9ENTR</name>
<dbReference type="InterPro" id="IPR029751">
    <property type="entry name" value="Ribosomal_L25_dom"/>
</dbReference>
<dbReference type="InterPro" id="IPR020055">
    <property type="entry name" value="Ribosomal_bL25_short"/>
</dbReference>
<protein>
    <recommendedName>
        <fullName evidence="5">Large ribosomal subunit protein bL25</fullName>
    </recommendedName>
</protein>
<evidence type="ECO:0000313" key="9">
    <source>
        <dbReference type="Proteomes" id="UP000061704"/>
    </source>
</evidence>
<feature type="compositionally biased region" description="Basic residues" evidence="6">
    <location>
        <begin position="9"/>
        <end position="20"/>
    </location>
</feature>
<dbReference type="InterPro" id="IPR020056">
    <property type="entry name" value="Rbsml_bL25/Gln-tRNA_synth_N"/>
</dbReference>
<dbReference type="EMBL" id="AP010872">
    <property type="protein sequence ID" value="BAH83424.1"/>
    <property type="molecule type" value="Genomic_DNA"/>
</dbReference>
<dbReference type="GO" id="GO:0022625">
    <property type="term" value="C:cytosolic large ribosomal subunit"/>
    <property type="evidence" value="ECO:0007669"/>
    <property type="project" value="TreeGrafter"/>
</dbReference>
<dbReference type="GO" id="GO:0008097">
    <property type="term" value="F:5S rRNA binding"/>
    <property type="evidence" value="ECO:0007669"/>
    <property type="project" value="InterPro"/>
</dbReference>
<reference evidence="8 9" key="1">
    <citation type="journal article" date="2011" name="Genome Biol. Evol.">
        <title>Reductive evolution of bacterial genome in insect gut environment.</title>
        <authorList>
            <person name="Nikoh N."/>
            <person name="Hosokawa T."/>
            <person name="Ohshima K."/>
            <person name="Hattori M."/>
            <person name="Fukatsu T."/>
        </authorList>
    </citation>
    <scope>NUCLEOTIDE SEQUENCE [LARGE SCALE GENOMIC DNA]</scope>
    <source>
        <strain evidence="8 9">Mpkobe</strain>
    </source>
</reference>
<organism evidence="8 9">
    <name type="scientific">Candidatus Ishikawaella capsulata Mpkobe</name>
    <dbReference type="NCBI Taxonomy" id="476281"/>
    <lineage>
        <taxon>Bacteria</taxon>
        <taxon>Pseudomonadati</taxon>
        <taxon>Pseudomonadota</taxon>
        <taxon>Gammaproteobacteria</taxon>
        <taxon>Enterobacterales</taxon>
        <taxon>Enterobacteriaceae</taxon>
        <taxon>Candidatus Ishikawella</taxon>
    </lineage>
</organism>
<keyword evidence="1 5" id="KW-0699">rRNA-binding</keyword>
<dbReference type="InterPro" id="IPR020930">
    <property type="entry name" value="Ribosomal_uL5_bac-type"/>
</dbReference>
<comment type="function">
    <text evidence="5">This is one of the proteins that binds to the 5S RNA in the ribosome where it forms part of the central protuberance.</text>
</comment>
<dbReference type="NCBIfam" id="NF004612">
    <property type="entry name" value="PRK05943.1"/>
    <property type="match status" value="1"/>
</dbReference>
<keyword evidence="4 5" id="KW-0687">Ribonucleoprotein</keyword>
<evidence type="ECO:0000256" key="1">
    <source>
        <dbReference type="ARBA" id="ARBA00022730"/>
    </source>
</evidence>
<evidence type="ECO:0000259" key="7">
    <source>
        <dbReference type="Pfam" id="PF01386"/>
    </source>
</evidence>
<dbReference type="AlphaFoldDB" id="C5WDL8"/>
<gene>
    <name evidence="5 8" type="primary">rplY</name>
    <name evidence="8" type="ORF">ICMP_586</name>
</gene>
<accession>C5WDL8</accession>
<dbReference type="GO" id="GO:0006412">
    <property type="term" value="P:translation"/>
    <property type="evidence" value="ECO:0007669"/>
    <property type="project" value="UniProtKB-UniRule"/>
</dbReference>
<dbReference type="STRING" id="476281.ICMP_586"/>
<dbReference type="KEGG" id="icp:ICMP_586"/>